<keyword evidence="3" id="KW-0732">Signal</keyword>
<evidence type="ECO:0000259" key="6">
    <source>
        <dbReference type="Pfam" id="PF05922"/>
    </source>
</evidence>
<keyword evidence="5" id="KW-0720">Serine protease</keyword>
<proteinExistence type="inferred from homology"/>
<evidence type="ECO:0000256" key="5">
    <source>
        <dbReference type="ARBA" id="ARBA00022825"/>
    </source>
</evidence>
<comment type="similarity">
    <text evidence="1">Belongs to the peptidase S8 family.</text>
</comment>
<evidence type="ECO:0000256" key="3">
    <source>
        <dbReference type="ARBA" id="ARBA00022729"/>
    </source>
</evidence>
<dbReference type="GO" id="GO:0008236">
    <property type="term" value="F:serine-type peptidase activity"/>
    <property type="evidence" value="ECO:0007669"/>
    <property type="project" value="UniProtKB-KW"/>
</dbReference>
<name>A0ABD2ZZQ0_9GENT</name>
<feature type="non-terminal residue" evidence="7">
    <location>
        <position position="109"/>
    </location>
</feature>
<accession>A0ABD2ZZQ0</accession>
<dbReference type="GO" id="GO:0006508">
    <property type="term" value="P:proteolysis"/>
    <property type="evidence" value="ECO:0007669"/>
    <property type="project" value="UniProtKB-KW"/>
</dbReference>
<dbReference type="InterPro" id="IPR037045">
    <property type="entry name" value="S8pro/Inhibitor_I9_sf"/>
</dbReference>
<protein>
    <recommendedName>
        <fullName evidence="6">Inhibitor I9 domain-containing protein</fullName>
    </recommendedName>
</protein>
<sequence>MSKFLCRKNNSQSPPLFSVSAIICHILFLIIADISLANANTEEGKVHIVYMGKRPHDDPELITSSHHDMLAHVLGSTKQESAASMVYSCRHGFSGFAAKLTKSQAQTIA</sequence>
<dbReference type="AlphaFoldDB" id="A0ABD2ZZQ0"/>
<gene>
    <name evidence="7" type="ORF">ACH5RR_017302</name>
</gene>
<keyword evidence="4" id="KW-0378">Hydrolase</keyword>
<evidence type="ECO:0000256" key="1">
    <source>
        <dbReference type="ARBA" id="ARBA00011073"/>
    </source>
</evidence>
<dbReference type="EMBL" id="JBJUIK010000007">
    <property type="protein sequence ID" value="KAL3524468.1"/>
    <property type="molecule type" value="Genomic_DNA"/>
</dbReference>
<organism evidence="7 8">
    <name type="scientific">Cinchona calisaya</name>
    <dbReference type="NCBI Taxonomy" id="153742"/>
    <lineage>
        <taxon>Eukaryota</taxon>
        <taxon>Viridiplantae</taxon>
        <taxon>Streptophyta</taxon>
        <taxon>Embryophyta</taxon>
        <taxon>Tracheophyta</taxon>
        <taxon>Spermatophyta</taxon>
        <taxon>Magnoliopsida</taxon>
        <taxon>eudicotyledons</taxon>
        <taxon>Gunneridae</taxon>
        <taxon>Pentapetalae</taxon>
        <taxon>asterids</taxon>
        <taxon>lamiids</taxon>
        <taxon>Gentianales</taxon>
        <taxon>Rubiaceae</taxon>
        <taxon>Cinchonoideae</taxon>
        <taxon>Cinchoneae</taxon>
        <taxon>Cinchona</taxon>
    </lineage>
</organism>
<dbReference type="Gene3D" id="3.30.70.80">
    <property type="entry name" value="Peptidase S8 propeptide/proteinase inhibitor I9"/>
    <property type="match status" value="1"/>
</dbReference>
<feature type="domain" description="Inhibitor I9" evidence="6">
    <location>
        <begin position="46"/>
        <end position="109"/>
    </location>
</feature>
<reference evidence="7 8" key="1">
    <citation type="submission" date="2024-11" db="EMBL/GenBank/DDBJ databases">
        <title>A near-complete genome assembly of Cinchona calisaya.</title>
        <authorList>
            <person name="Lian D.C."/>
            <person name="Zhao X.W."/>
            <person name="Wei L."/>
        </authorList>
    </citation>
    <scope>NUCLEOTIDE SEQUENCE [LARGE SCALE GENOMIC DNA]</scope>
    <source>
        <tissue evidence="7">Nenye</tissue>
    </source>
</reference>
<keyword evidence="8" id="KW-1185">Reference proteome</keyword>
<dbReference type="Proteomes" id="UP001630127">
    <property type="component" value="Unassembled WGS sequence"/>
</dbReference>
<evidence type="ECO:0000313" key="8">
    <source>
        <dbReference type="Proteomes" id="UP001630127"/>
    </source>
</evidence>
<dbReference type="FunFam" id="3.30.70.80:FF:000002">
    <property type="entry name" value="Subtilisin-like protease SBT5.3"/>
    <property type="match status" value="1"/>
</dbReference>
<comment type="caution">
    <text evidence="7">The sequence shown here is derived from an EMBL/GenBank/DDBJ whole genome shotgun (WGS) entry which is preliminary data.</text>
</comment>
<dbReference type="Pfam" id="PF05922">
    <property type="entry name" value="Inhibitor_I9"/>
    <property type="match status" value="1"/>
</dbReference>
<dbReference type="InterPro" id="IPR010259">
    <property type="entry name" value="S8pro/Inhibitor_I9"/>
</dbReference>
<dbReference type="PANTHER" id="PTHR48222:SF4">
    <property type="entry name" value="PROTEINASE INHIBITOR, PROPEPTIDE"/>
    <property type="match status" value="1"/>
</dbReference>
<evidence type="ECO:0000256" key="4">
    <source>
        <dbReference type="ARBA" id="ARBA00022801"/>
    </source>
</evidence>
<dbReference type="PANTHER" id="PTHR48222">
    <property type="entry name" value="PROTEINASE INHIBITOR, PROPEPTIDE"/>
    <property type="match status" value="1"/>
</dbReference>
<evidence type="ECO:0000256" key="2">
    <source>
        <dbReference type="ARBA" id="ARBA00022670"/>
    </source>
</evidence>
<keyword evidence="2" id="KW-0645">Protease</keyword>
<evidence type="ECO:0000313" key="7">
    <source>
        <dbReference type="EMBL" id="KAL3524468.1"/>
    </source>
</evidence>